<accession>A0ABW8NDV9</accession>
<reference evidence="2 3" key="1">
    <citation type="submission" date="2024-03" db="EMBL/GenBank/DDBJ databases">
        <title>High-quality draft genome sequence of Oceanobacter sp. wDCs-4.</title>
        <authorList>
            <person name="Dong C."/>
        </authorList>
    </citation>
    <scope>NUCLEOTIDE SEQUENCE [LARGE SCALE GENOMIC DNA]</scope>
    <source>
        <strain evidence="3">wDCs-4</strain>
    </source>
</reference>
<sequence>MMKWPVLQGRLHNRVLAQAGVAENTRETMTRTHLLREWLQHESPYHWGTNKAAKSGPYQQTPFRMTEGGDEHGSLSFSQLVYPNRYGADSACAALTATDINPYSPEGQVKIIATFLGSEPTDNHSCSGGMNMAFVEDTLGRSYADVPDLVRIQGQNTLGNTEDDYEKLAKAIFVYNAGEGNAWVSGRSRHSWPYIIRNLVYSSDSATNNQDSGVCHSCKYSIQIRERAFGNDNLRTYIWEGDDANHDGQPDWCFEYGEREWVSGTLYSVVAQNAADTDDRGNPHTPQGRINCTTGNPI</sequence>
<evidence type="ECO:0000256" key="1">
    <source>
        <dbReference type="SAM" id="MobiDB-lite"/>
    </source>
</evidence>
<feature type="compositionally biased region" description="Polar residues" evidence="1">
    <location>
        <begin position="284"/>
        <end position="298"/>
    </location>
</feature>
<organism evidence="2 3">
    <name type="scientific">Oceanobacter antarcticus</name>
    <dbReference type="NCBI Taxonomy" id="3133425"/>
    <lineage>
        <taxon>Bacteria</taxon>
        <taxon>Pseudomonadati</taxon>
        <taxon>Pseudomonadota</taxon>
        <taxon>Gammaproteobacteria</taxon>
        <taxon>Oceanospirillales</taxon>
        <taxon>Oceanospirillaceae</taxon>
        <taxon>Oceanobacter</taxon>
    </lineage>
</organism>
<comment type="caution">
    <text evidence="2">The sequence shown here is derived from an EMBL/GenBank/DDBJ whole genome shotgun (WGS) entry which is preliminary data.</text>
</comment>
<name>A0ABW8NDV9_9GAMM</name>
<evidence type="ECO:0008006" key="4">
    <source>
        <dbReference type="Google" id="ProtNLM"/>
    </source>
</evidence>
<keyword evidence="3" id="KW-1185">Reference proteome</keyword>
<gene>
    <name evidence="2" type="ORF">WG929_01055</name>
</gene>
<evidence type="ECO:0000313" key="3">
    <source>
        <dbReference type="Proteomes" id="UP001620597"/>
    </source>
</evidence>
<dbReference type="EMBL" id="JBBKTX010000001">
    <property type="protein sequence ID" value="MFK4750985.1"/>
    <property type="molecule type" value="Genomic_DNA"/>
</dbReference>
<protein>
    <recommendedName>
        <fullName evidence="4">Transglycosylase SLT domain-containing protein</fullName>
    </recommendedName>
</protein>
<proteinExistence type="predicted"/>
<evidence type="ECO:0000313" key="2">
    <source>
        <dbReference type="EMBL" id="MFK4750985.1"/>
    </source>
</evidence>
<feature type="region of interest" description="Disordered" evidence="1">
    <location>
        <begin position="274"/>
        <end position="298"/>
    </location>
</feature>
<dbReference type="Proteomes" id="UP001620597">
    <property type="component" value="Unassembled WGS sequence"/>
</dbReference>
<dbReference type="RefSeq" id="WP_416204523.1">
    <property type="nucleotide sequence ID" value="NZ_JBBKTX010000001.1"/>
</dbReference>